<dbReference type="EMBL" id="SRLO01001229">
    <property type="protein sequence ID" value="TNN39983.1"/>
    <property type="molecule type" value="Genomic_DNA"/>
</dbReference>
<feature type="domain" description="Cadherin" evidence="7">
    <location>
        <begin position="451"/>
        <end position="568"/>
    </location>
</feature>
<evidence type="ECO:0000256" key="3">
    <source>
        <dbReference type="ARBA" id="ARBA00022837"/>
    </source>
</evidence>
<dbReference type="OrthoDB" id="8958491at2759"/>
<dbReference type="GO" id="GO:0005912">
    <property type="term" value="C:adherens junction"/>
    <property type="evidence" value="ECO:0007669"/>
    <property type="project" value="TreeGrafter"/>
</dbReference>
<evidence type="ECO:0000256" key="6">
    <source>
        <dbReference type="SAM" id="MobiDB-lite"/>
    </source>
</evidence>
<dbReference type="Pfam" id="PF00028">
    <property type="entry name" value="Cadherin"/>
    <property type="match status" value="1"/>
</dbReference>
<feature type="region of interest" description="Disordered" evidence="6">
    <location>
        <begin position="798"/>
        <end position="916"/>
    </location>
</feature>
<feature type="compositionally biased region" description="Polar residues" evidence="6">
    <location>
        <begin position="866"/>
        <end position="886"/>
    </location>
</feature>
<dbReference type="InterPro" id="IPR015919">
    <property type="entry name" value="Cadherin-like_sf"/>
</dbReference>
<dbReference type="InterPro" id="IPR039808">
    <property type="entry name" value="Cadherin"/>
</dbReference>
<dbReference type="Gene3D" id="2.60.40.60">
    <property type="entry name" value="Cadherins"/>
    <property type="match status" value="2"/>
</dbReference>
<proteinExistence type="predicted"/>
<dbReference type="GO" id="GO:0007043">
    <property type="term" value="P:cell-cell junction assembly"/>
    <property type="evidence" value="ECO:0007669"/>
    <property type="project" value="TreeGrafter"/>
</dbReference>
<dbReference type="CDD" id="cd11304">
    <property type="entry name" value="Cadherin_repeat"/>
    <property type="match status" value="2"/>
</dbReference>
<dbReference type="PROSITE" id="PS50268">
    <property type="entry name" value="CADHERIN_2"/>
    <property type="match status" value="3"/>
</dbReference>
<dbReference type="GO" id="GO:0005509">
    <property type="term" value="F:calcium ion binding"/>
    <property type="evidence" value="ECO:0007669"/>
    <property type="project" value="UniProtKB-UniRule"/>
</dbReference>
<dbReference type="GO" id="GO:0034332">
    <property type="term" value="P:adherens junction organization"/>
    <property type="evidence" value="ECO:0007669"/>
    <property type="project" value="TreeGrafter"/>
</dbReference>
<evidence type="ECO:0000256" key="1">
    <source>
        <dbReference type="ARBA" id="ARBA00004370"/>
    </source>
</evidence>
<keyword evidence="9" id="KW-1185">Reference proteome</keyword>
<dbReference type="GO" id="GO:0016342">
    <property type="term" value="C:catenin complex"/>
    <property type="evidence" value="ECO:0007669"/>
    <property type="project" value="TreeGrafter"/>
</dbReference>
<feature type="compositionally biased region" description="Acidic residues" evidence="6">
    <location>
        <begin position="894"/>
        <end position="915"/>
    </location>
</feature>
<evidence type="ECO:0000313" key="8">
    <source>
        <dbReference type="EMBL" id="TNN39983.1"/>
    </source>
</evidence>
<dbReference type="InterPro" id="IPR002126">
    <property type="entry name" value="Cadherin-like_dom"/>
</dbReference>
<evidence type="ECO:0000256" key="4">
    <source>
        <dbReference type="ARBA" id="ARBA00023136"/>
    </source>
</evidence>
<feature type="domain" description="Cadherin" evidence="7">
    <location>
        <begin position="331"/>
        <end position="435"/>
    </location>
</feature>
<feature type="domain" description="Cadherin" evidence="7">
    <location>
        <begin position="229"/>
        <end position="329"/>
    </location>
</feature>
<accession>A0A4Z2FGU2</accession>
<dbReference type="PANTHER" id="PTHR24027">
    <property type="entry name" value="CADHERIN-23"/>
    <property type="match status" value="1"/>
</dbReference>
<feature type="compositionally biased region" description="Low complexity" evidence="6">
    <location>
        <begin position="798"/>
        <end position="809"/>
    </location>
</feature>
<evidence type="ECO:0000259" key="7">
    <source>
        <dbReference type="PROSITE" id="PS50268"/>
    </source>
</evidence>
<dbReference type="PANTHER" id="PTHR24027:SF431">
    <property type="entry name" value="CADHERIN-RELATED FAMILY MEMBER 5-LIKE ISOFORM X1"/>
    <property type="match status" value="1"/>
</dbReference>
<feature type="compositionally biased region" description="Basic and acidic residues" evidence="6">
    <location>
        <begin position="844"/>
        <end position="865"/>
    </location>
</feature>
<evidence type="ECO:0000313" key="9">
    <source>
        <dbReference type="Proteomes" id="UP000314294"/>
    </source>
</evidence>
<gene>
    <name evidence="8" type="primary">Cdhr5</name>
    <name evidence="8" type="ORF">EYF80_049859</name>
</gene>
<comment type="subcellular location">
    <subcellularLocation>
        <location evidence="1">Membrane</location>
    </subcellularLocation>
</comment>
<protein>
    <submittedName>
        <fullName evidence="8">Cadherin-related family member 5</fullName>
    </submittedName>
</protein>
<dbReference type="SMART" id="SM00112">
    <property type="entry name" value="CA"/>
    <property type="match status" value="2"/>
</dbReference>
<dbReference type="GO" id="GO:0008013">
    <property type="term" value="F:beta-catenin binding"/>
    <property type="evidence" value="ECO:0007669"/>
    <property type="project" value="TreeGrafter"/>
</dbReference>
<evidence type="ECO:0000256" key="5">
    <source>
        <dbReference type="PROSITE-ProRule" id="PRU00043"/>
    </source>
</evidence>
<dbReference type="GO" id="GO:0007156">
    <property type="term" value="P:homophilic cell adhesion via plasma membrane adhesion molecules"/>
    <property type="evidence" value="ECO:0007669"/>
    <property type="project" value="InterPro"/>
</dbReference>
<organism evidence="8 9">
    <name type="scientific">Liparis tanakae</name>
    <name type="common">Tanaka's snailfish</name>
    <dbReference type="NCBI Taxonomy" id="230148"/>
    <lineage>
        <taxon>Eukaryota</taxon>
        <taxon>Metazoa</taxon>
        <taxon>Chordata</taxon>
        <taxon>Craniata</taxon>
        <taxon>Vertebrata</taxon>
        <taxon>Euteleostomi</taxon>
        <taxon>Actinopterygii</taxon>
        <taxon>Neopterygii</taxon>
        <taxon>Teleostei</taxon>
        <taxon>Neoteleostei</taxon>
        <taxon>Acanthomorphata</taxon>
        <taxon>Eupercaria</taxon>
        <taxon>Perciformes</taxon>
        <taxon>Cottioidei</taxon>
        <taxon>Cottales</taxon>
        <taxon>Liparidae</taxon>
        <taxon>Liparis</taxon>
    </lineage>
</organism>
<feature type="region of interest" description="Disordered" evidence="6">
    <location>
        <begin position="693"/>
        <end position="756"/>
    </location>
</feature>
<dbReference type="AlphaFoldDB" id="A0A4Z2FGU2"/>
<name>A0A4Z2FGU2_9TELE</name>
<dbReference type="PRINTS" id="PR00205">
    <property type="entry name" value="CADHERIN"/>
</dbReference>
<dbReference type="Proteomes" id="UP000314294">
    <property type="component" value="Unassembled WGS sequence"/>
</dbReference>
<sequence length="989" mass="108525">MQKQLRAGGKQAETVTDRAVQRVHSCSSRPFRALLLSGLKTIQSCITWGWEVTGAQAVIFWCLRVRRQSLRSSRGPQHHTSLQLAALDTLKAHSQLHPLLPGEGVPPWEVEAGVALSCSSSLVVHTQRMVVGGGDDLEDGVWTGVPRHGQHKDTEQMYLQQQERPQFAALHSPDAKNEELVPEASLSPKMALMELKWSFFKVTALAWSLLVHLSLHTTAGMSGWGGCLEAQDVFTTITENSHSGEVVAEFVSESPTEGVHWSLGGNDADWFFLDEGSIRLNTSEDQVLDREALGPVLMAQLSCYEDDALQSVYRIMVEILNENDNLPMFAEDMVHSFTISELTPVDTVVFTVQAIDADYDNIIYSIDPASPDAEYFKVELPNSGEVVLSKPLDYETKTLLTVTIHASEMSTAQHFNTSTNITVSILDGDDQYPQFLPCQLLFQDETRHICTSPVYTVNVTEGEEESVLDFYPGPIHAVDGDRGLSSPLSYFIISGDDDGRFLMDRGTGEVKLIGVAVNRFYPEFITAEHQGFVTAGKSSASLVHTYGSKALMLYVQDQDFDHGFNPMIHFTFSPASNHTEVYQLTQEGLLIARTNQLQARQKHILQVMARDRESGDATFATVVVDVLPEGQSIPLSPLGDVNPLSCTLGKALLLSTVFTAGLGCIVSLVMWLKKKHKGKRNPLQRGCVAQGKHPNVVSHRSGMQPPEEVPKNNEEYGTYNPSFSFSDNVGSSTHQDLPSCRGPAPPRAAAAPDTSFLPTDSVLRPGIFSQDGSVPCSQTRIASAEIDKPFSKACVKTSSYSPLLGSPLPKQKGTPPPIPERAPLTARTVHIDTAPLDAPPVTERSVDESIKVDRPFTSLDRREQSEQLAGNSDAGRSSQDGTSGHTQDIGGTGDVDEDADKDSEEDRDEVDPADEELLRVSSSGLRYSTHWWRSAAVHKMNTRVSERRRTLELVVSSQSFSEIPAFPPYEFGGNRKQQISGLMPQKIKA</sequence>
<dbReference type="GO" id="GO:0016477">
    <property type="term" value="P:cell migration"/>
    <property type="evidence" value="ECO:0007669"/>
    <property type="project" value="TreeGrafter"/>
</dbReference>
<keyword evidence="3 5" id="KW-0106">Calcium</keyword>
<reference evidence="8 9" key="1">
    <citation type="submission" date="2019-03" db="EMBL/GenBank/DDBJ databases">
        <title>First draft genome of Liparis tanakae, snailfish: a comprehensive survey of snailfish specific genes.</title>
        <authorList>
            <person name="Kim W."/>
            <person name="Song I."/>
            <person name="Jeong J.-H."/>
            <person name="Kim D."/>
            <person name="Kim S."/>
            <person name="Ryu S."/>
            <person name="Song J.Y."/>
            <person name="Lee S.K."/>
        </authorList>
    </citation>
    <scope>NUCLEOTIDE SEQUENCE [LARGE SCALE GENOMIC DNA]</scope>
    <source>
        <tissue evidence="8">Muscle</tissue>
    </source>
</reference>
<dbReference type="GO" id="GO:0016339">
    <property type="term" value="P:calcium-dependent cell-cell adhesion via plasma membrane cell adhesion molecules"/>
    <property type="evidence" value="ECO:0007669"/>
    <property type="project" value="TreeGrafter"/>
</dbReference>
<feature type="compositionally biased region" description="Polar residues" evidence="6">
    <location>
        <begin position="719"/>
        <end position="736"/>
    </location>
</feature>
<dbReference type="SUPFAM" id="SSF49313">
    <property type="entry name" value="Cadherin-like"/>
    <property type="match status" value="2"/>
</dbReference>
<dbReference type="GO" id="GO:0045296">
    <property type="term" value="F:cadherin binding"/>
    <property type="evidence" value="ECO:0007669"/>
    <property type="project" value="TreeGrafter"/>
</dbReference>
<keyword evidence="2" id="KW-0677">Repeat</keyword>
<dbReference type="GO" id="GO:0000902">
    <property type="term" value="P:cell morphogenesis"/>
    <property type="evidence" value="ECO:0007669"/>
    <property type="project" value="TreeGrafter"/>
</dbReference>
<evidence type="ECO:0000256" key="2">
    <source>
        <dbReference type="ARBA" id="ARBA00022737"/>
    </source>
</evidence>
<dbReference type="GO" id="GO:0044331">
    <property type="term" value="P:cell-cell adhesion mediated by cadherin"/>
    <property type="evidence" value="ECO:0007669"/>
    <property type="project" value="TreeGrafter"/>
</dbReference>
<keyword evidence="4" id="KW-0472">Membrane</keyword>
<comment type="caution">
    <text evidence="8">The sequence shown here is derived from an EMBL/GenBank/DDBJ whole genome shotgun (WGS) entry which is preliminary data.</text>
</comment>